<evidence type="ECO:0008006" key="4">
    <source>
        <dbReference type="Google" id="ProtNLM"/>
    </source>
</evidence>
<name>A0AAD3D677_9STRA</name>
<keyword evidence="1" id="KW-0732">Signal</keyword>
<accession>A0AAD3D677</accession>
<keyword evidence="3" id="KW-1185">Reference proteome</keyword>
<feature type="signal peptide" evidence="1">
    <location>
        <begin position="1"/>
        <end position="16"/>
    </location>
</feature>
<evidence type="ECO:0000313" key="2">
    <source>
        <dbReference type="EMBL" id="GFH58222.1"/>
    </source>
</evidence>
<organism evidence="2 3">
    <name type="scientific">Chaetoceros tenuissimus</name>
    <dbReference type="NCBI Taxonomy" id="426638"/>
    <lineage>
        <taxon>Eukaryota</taxon>
        <taxon>Sar</taxon>
        <taxon>Stramenopiles</taxon>
        <taxon>Ochrophyta</taxon>
        <taxon>Bacillariophyta</taxon>
        <taxon>Coscinodiscophyceae</taxon>
        <taxon>Chaetocerotophycidae</taxon>
        <taxon>Chaetocerotales</taxon>
        <taxon>Chaetocerotaceae</taxon>
        <taxon>Chaetoceros</taxon>
    </lineage>
</organism>
<evidence type="ECO:0000313" key="3">
    <source>
        <dbReference type="Proteomes" id="UP001054902"/>
    </source>
</evidence>
<comment type="caution">
    <text evidence="2">The sequence shown here is derived from an EMBL/GenBank/DDBJ whole genome shotgun (WGS) entry which is preliminary data.</text>
</comment>
<feature type="chain" id="PRO_5042296903" description="PS II complex 12 kDa extrinsic protein" evidence="1">
    <location>
        <begin position="17"/>
        <end position="188"/>
    </location>
</feature>
<evidence type="ECO:0000256" key="1">
    <source>
        <dbReference type="SAM" id="SignalP"/>
    </source>
</evidence>
<protein>
    <recommendedName>
        <fullName evidence="4">PS II complex 12 kDa extrinsic protein</fullName>
    </recommendedName>
</protein>
<dbReference type="Proteomes" id="UP001054902">
    <property type="component" value="Unassembled WGS sequence"/>
</dbReference>
<sequence length="188" mass="20320">MKISLLLACLAGSASAFSVENCDRRQMLKNGAAALFTGAAVVAPKDADALVYPMAEGGFKLGSKDSVVGREIRSFNGLIYNFKNTALDGGLDASKLNEPSVSFIDFGEKMKNGEVAFVEFIAPFGEKAYVTFKDKDGKKSEPIRIGQGYPTMAKDSWSSPDYVIRSVSNFGVPYKFTVPALAKYTQKK</sequence>
<dbReference type="EMBL" id="BLLK01000061">
    <property type="protein sequence ID" value="GFH58222.1"/>
    <property type="molecule type" value="Genomic_DNA"/>
</dbReference>
<proteinExistence type="predicted"/>
<dbReference type="AlphaFoldDB" id="A0AAD3D677"/>
<reference evidence="2 3" key="1">
    <citation type="journal article" date="2021" name="Sci. Rep.">
        <title>The genome of the diatom Chaetoceros tenuissimus carries an ancient integrated fragment of an extant virus.</title>
        <authorList>
            <person name="Hongo Y."/>
            <person name="Kimura K."/>
            <person name="Takaki Y."/>
            <person name="Yoshida Y."/>
            <person name="Baba S."/>
            <person name="Kobayashi G."/>
            <person name="Nagasaki K."/>
            <person name="Hano T."/>
            <person name="Tomaru Y."/>
        </authorList>
    </citation>
    <scope>NUCLEOTIDE SEQUENCE [LARGE SCALE GENOMIC DNA]</scope>
    <source>
        <strain evidence="2 3">NIES-3715</strain>
    </source>
</reference>
<gene>
    <name evidence="2" type="ORF">CTEN210_14698</name>
</gene>